<protein>
    <submittedName>
        <fullName evidence="2">Uncharacterized protein</fullName>
    </submittedName>
</protein>
<reference evidence="2" key="1">
    <citation type="submission" date="2016-03" db="EMBL/GenBank/DDBJ databases">
        <title>Mechanisms controlling the formation of the plant cell surface in tip-growing cells are functionally conserved among land plants.</title>
        <authorList>
            <person name="Honkanen S."/>
            <person name="Jones V.A."/>
            <person name="Morieri G."/>
            <person name="Champion C."/>
            <person name="Hetherington A.J."/>
            <person name="Kelly S."/>
            <person name="Saint-Marcoux D."/>
            <person name="Proust H."/>
            <person name="Prescott H."/>
            <person name="Dolan L."/>
        </authorList>
    </citation>
    <scope>NUCLEOTIDE SEQUENCE [LARGE SCALE GENOMIC DNA]</scope>
    <source>
        <tissue evidence="2">Whole gametophyte</tissue>
    </source>
</reference>
<sequence>MVEISGRREEEEISLEDGKISQQLEEILQEVVENSGRRKEEEFSLVFAVLAVAFVFAVTAVFAVAFDLAVTAVFALTLFAFKN</sequence>
<keyword evidence="1" id="KW-0812">Transmembrane</keyword>
<dbReference type="AlphaFoldDB" id="A0A176VLF0"/>
<feature type="transmembrane region" description="Helical" evidence="1">
    <location>
        <begin position="45"/>
        <end position="78"/>
    </location>
</feature>
<name>A0A176VLF0_MARPO</name>
<keyword evidence="1" id="KW-1133">Transmembrane helix</keyword>
<comment type="caution">
    <text evidence="2">The sequence shown here is derived from an EMBL/GenBank/DDBJ whole genome shotgun (WGS) entry which is preliminary data.</text>
</comment>
<keyword evidence="1" id="KW-0472">Membrane</keyword>
<evidence type="ECO:0000256" key="1">
    <source>
        <dbReference type="SAM" id="Phobius"/>
    </source>
</evidence>
<organism evidence="2 3">
    <name type="scientific">Marchantia polymorpha subsp. ruderalis</name>
    <dbReference type="NCBI Taxonomy" id="1480154"/>
    <lineage>
        <taxon>Eukaryota</taxon>
        <taxon>Viridiplantae</taxon>
        <taxon>Streptophyta</taxon>
        <taxon>Embryophyta</taxon>
        <taxon>Marchantiophyta</taxon>
        <taxon>Marchantiopsida</taxon>
        <taxon>Marchantiidae</taxon>
        <taxon>Marchantiales</taxon>
        <taxon>Marchantiaceae</taxon>
        <taxon>Marchantia</taxon>
    </lineage>
</organism>
<accession>A0A176VLF0</accession>
<evidence type="ECO:0000313" key="2">
    <source>
        <dbReference type="EMBL" id="OAE21754.1"/>
    </source>
</evidence>
<keyword evidence="3" id="KW-1185">Reference proteome</keyword>
<dbReference type="Proteomes" id="UP000077202">
    <property type="component" value="Unassembled WGS sequence"/>
</dbReference>
<gene>
    <name evidence="2" type="ORF">AXG93_1160s1100</name>
</gene>
<evidence type="ECO:0000313" key="3">
    <source>
        <dbReference type="Proteomes" id="UP000077202"/>
    </source>
</evidence>
<proteinExistence type="predicted"/>
<dbReference type="EMBL" id="LVLJ01003345">
    <property type="protein sequence ID" value="OAE21754.1"/>
    <property type="molecule type" value="Genomic_DNA"/>
</dbReference>